<dbReference type="EMBL" id="LAZR01000929">
    <property type="protein sequence ID" value="KKN54426.1"/>
    <property type="molecule type" value="Genomic_DNA"/>
</dbReference>
<comment type="caution">
    <text evidence="1">The sequence shown here is derived from an EMBL/GenBank/DDBJ whole genome shotgun (WGS) entry which is preliminary data.</text>
</comment>
<proteinExistence type="predicted"/>
<gene>
    <name evidence="1" type="ORF">LCGC14_0592240</name>
</gene>
<evidence type="ECO:0000313" key="1">
    <source>
        <dbReference type="EMBL" id="KKN54426.1"/>
    </source>
</evidence>
<sequence length="30" mass="3490">MVRLFEELVAIRDILTAIELEVIKQPKPPK</sequence>
<reference evidence="1" key="1">
    <citation type="journal article" date="2015" name="Nature">
        <title>Complex archaea that bridge the gap between prokaryotes and eukaryotes.</title>
        <authorList>
            <person name="Spang A."/>
            <person name="Saw J.H."/>
            <person name="Jorgensen S.L."/>
            <person name="Zaremba-Niedzwiedzka K."/>
            <person name="Martijn J."/>
            <person name="Lind A.E."/>
            <person name="van Eijk R."/>
            <person name="Schleper C."/>
            <person name="Guy L."/>
            <person name="Ettema T.J."/>
        </authorList>
    </citation>
    <scope>NUCLEOTIDE SEQUENCE</scope>
</reference>
<accession>A0A0F9TZ63</accession>
<protein>
    <submittedName>
        <fullName evidence="1">Uncharacterized protein</fullName>
    </submittedName>
</protein>
<organism evidence="1">
    <name type="scientific">marine sediment metagenome</name>
    <dbReference type="NCBI Taxonomy" id="412755"/>
    <lineage>
        <taxon>unclassified sequences</taxon>
        <taxon>metagenomes</taxon>
        <taxon>ecological metagenomes</taxon>
    </lineage>
</organism>
<name>A0A0F9TZ63_9ZZZZ</name>
<dbReference type="AlphaFoldDB" id="A0A0F9TZ63"/>